<feature type="region of interest" description="Disordered" evidence="1">
    <location>
        <begin position="37"/>
        <end position="60"/>
    </location>
</feature>
<name>A0AAU2GV77_9ACTN</name>
<accession>A0AAU2GV77</accession>
<sequence length="60" mass="6606">METFVIIAVIILATAIGMRLIHVLNAQHDARIAAFHFSDPLPRPPGQPDDTRGRGYGHTE</sequence>
<proteinExistence type="predicted"/>
<gene>
    <name evidence="2" type="ORF">OHV25_02515</name>
</gene>
<evidence type="ECO:0000256" key="1">
    <source>
        <dbReference type="SAM" id="MobiDB-lite"/>
    </source>
</evidence>
<dbReference type="EMBL" id="CP108253">
    <property type="protein sequence ID" value="WTU38512.1"/>
    <property type="molecule type" value="Genomic_DNA"/>
</dbReference>
<feature type="compositionally biased region" description="Basic and acidic residues" evidence="1">
    <location>
        <begin position="49"/>
        <end position="60"/>
    </location>
</feature>
<dbReference type="AlphaFoldDB" id="A0AAU2GV77"/>
<evidence type="ECO:0008006" key="3">
    <source>
        <dbReference type="Google" id="ProtNLM"/>
    </source>
</evidence>
<organism evidence="2">
    <name type="scientific">Streptomyces sp. NBC_00060</name>
    <dbReference type="NCBI Taxonomy" id="2975636"/>
    <lineage>
        <taxon>Bacteria</taxon>
        <taxon>Bacillati</taxon>
        <taxon>Actinomycetota</taxon>
        <taxon>Actinomycetes</taxon>
        <taxon>Kitasatosporales</taxon>
        <taxon>Streptomycetaceae</taxon>
        <taxon>Streptomyces</taxon>
    </lineage>
</organism>
<reference evidence="2" key="1">
    <citation type="submission" date="2022-10" db="EMBL/GenBank/DDBJ databases">
        <title>The complete genomes of actinobacterial strains from the NBC collection.</title>
        <authorList>
            <person name="Joergensen T.S."/>
            <person name="Alvarez Arevalo M."/>
            <person name="Sterndorff E.B."/>
            <person name="Faurdal D."/>
            <person name="Vuksanovic O."/>
            <person name="Mourched A.-S."/>
            <person name="Charusanti P."/>
            <person name="Shaw S."/>
            <person name="Blin K."/>
            <person name="Weber T."/>
        </authorList>
    </citation>
    <scope>NUCLEOTIDE SEQUENCE</scope>
    <source>
        <strain evidence="2">NBC_00060</strain>
    </source>
</reference>
<protein>
    <recommendedName>
        <fullName evidence="3">Secreted protein</fullName>
    </recommendedName>
</protein>
<evidence type="ECO:0000313" key="2">
    <source>
        <dbReference type="EMBL" id="WTU38512.1"/>
    </source>
</evidence>